<dbReference type="EMBL" id="GBYB01014825">
    <property type="protein sequence ID" value="JAG84592.1"/>
    <property type="molecule type" value="Transcribed_RNA"/>
</dbReference>
<evidence type="ECO:0000256" key="2">
    <source>
        <dbReference type="SAM" id="Phobius"/>
    </source>
</evidence>
<sequence length="111" mass="13294">MTFFPDLIFLHKFSLFKNIAISPQSRDIREKPAAKKSTHPNFHFFRFPLSKIVFPPPKKMENSINKIPHLLWVTTEALYFFFLFFGWKRGGTKGNKGKRGKRERMERMERM</sequence>
<keyword evidence="2" id="KW-0812">Transmembrane</keyword>
<dbReference type="AlphaFoldDB" id="A0A0C9RZH3"/>
<evidence type="ECO:0000313" key="3">
    <source>
        <dbReference type="EMBL" id="JAG84592.1"/>
    </source>
</evidence>
<evidence type="ECO:0000256" key="1">
    <source>
        <dbReference type="SAM" id="MobiDB-lite"/>
    </source>
</evidence>
<name>A0A0C9RZH3_9HYME</name>
<organism evidence="3">
    <name type="scientific">Fopius arisanus</name>
    <dbReference type="NCBI Taxonomy" id="64838"/>
    <lineage>
        <taxon>Eukaryota</taxon>
        <taxon>Metazoa</taxon>
        <taxon>Ecdysozoa</taxon>
        <taxon>Arthropoda</taxon>
        <taxon>Hexapoda</taxon>
        <taxon>Insecta</taxon>
        <taxon>Pterygota</taxon>
        <taxon>Neoptera</taxon>
        <taxon>Endopterygota</taxon>
        <taxon>Hymenoptera</taxon>
        <taxon>Apocrita</taxon>
        <taxon>Ichneumonoidea</taxon>
        <taxon>Braconidae</taxon>
        <taxon>Opiinae</taxon>
        <taxon>Fopius</taxon>
    </lineage>
</organism>
<proteinExistence type="predicted"/>
<protein>
    <submittedName>
        <fullName evidence="3">ORF c386_g1_i1|g.126 c386_g1_i1|m.126 typ e:3prime_partial len:112 (+) protein</fullName>
    </submittedName>
</protein>
<accession>A0A0C9RZH3</accession>
<keyword evidence="2" id="KW-1133">Transmembrane helix</keyword>
<keyword evidence="2" id="KW-0472">Membrane</keyword>
<feature type="non-terminal residue" evidence="3">
    <location>
        <position position="111"/>
    </location>
</feature>
<feature type="region of interest" description="Disordered" evidence="1">
    <location>
        <begin position="91"/>
        <end position="111"/>
    </location>
</feature>
<reference evidence="3" key="1">
    <citation type="submission" date="2015-01" db="EMBL/GenBank/DDBJ databases">
        <title>Transcriptome Assembly of Fopius arisanus.</title>
        <authorList>
            <person name="Geib S."/>
        </authorList>
    </citation>
    <scope>NUCLEOTIDE SEQUENCE</scope>
</reference>
<gene>
    <name evidence="3" type="ORF">g.126</name>
</gene>
<feature type="transmembrane region" description="Helical" evidence="2">
    <location>
        <begin position="69"/>
        <end position="87"/>
    </location>
</feature>